<dbReference type="Proteomes" id="UP000479190">
    <property type="component" value="Unassembled WGS sequence"/>
</dbReference>
<gene>
    <name evidence="1" type="ORF">TBRA_LOCUS7944</name>
</gene>
<organism evidence="1 2">
    <name type="scientific">Trichogramma brassicae</name>
    <dbReference type="NCBI Taxonomy" id="86971"/>
    <lineage>
        <taxon>Eukaryota</taxon>
        <taxon>Metazoa</taxon>
        <taxon>Ecdysozoa</taxon>
        <taxon>Arthropoda</taxon>
        <taxon>Hexapoda</taxon>
        <taxon>Insecta</taxon>
        <taxon>Pterygota</taxon>
        <taxon>Neoptera</taxon>
        <taxon>Endopterygota</taxon>
        <taxon>Hymenoptera</taxon>
        <taxon>Apocrita</taxon>
        <taxon>Proctotrupomorpha</taxon>
        <taxon>Chalcidoidea</taxon>
        <taxon>Trichogrammatidae</taxon>
        <taxon>Trichogramma</taxon>
    </lineage>
</organism>
<evidence type="ECO:0000313" key="1">
    <source>
        <dbReference type="EMBL" id="CAB0036062.1"/>
    </source>
</evidence>
<proteinExistence type="predicted"/>
<keyword evidence="2" id="KW-1185">Reference proteome</keyword>
<sequence>MHLLKFRSIALYGSSASEMRFHSRSRHGAVADPYSNFERAQSSNSYEQISRKLKSKRKRWNLARKIQLFCQVIFVVHLGVWKYYNIILDLKNLNMCRVRSRRQRASTREDLLLLFFGALLVDFCCCCFRATETIRSSSKDNATRRRRSSLGRVYIATQQHFIARAPWISIGMMKNGMGWVRETLIFAAGFWDGFRAGAAPAWPSSASSSFVFRLGLFLLYIYPRIEKERVPGAALTRAATYSCTANTTRSLEREALEDDPRRDETILLRGVLLGIYAGQIYSIKRPRIMYSFSCIRVESDRVAWRANAKLFIRIHTRARPHTTSFGAWDIVEVSDQSVAATTISRTRRTRSLESRVGPPPMSYRCLDIFRANYERIDRRTPGREAGRVACTIMCTRRGVGSGESEKRNGRALRRTKKHTRGQLVLALHMPHQKLAFVVNAVLDAAELAKEETHAELKAERRYRASHTKERKVSKAFSENCRLVQQQHHHHAQGGKSRKILLPTATTIIRHIIRFIKRDADTAAIESFMVKINSIASRAVTSINSRAAAANGSSSVEVKLHIASEQLDAESINEGQRGIEPAAAAAARVDRAEMKEFCSRVQLAIASWRACLARSAHAHCRLRRDAHAVTAASNIITLQARVRVQRHIKRIRSHRRKGWKVRLNIQKTRGSTRWLGELLLLLLQRTAPLYTNPLITATRQRRVAAAACVGRHRCRSSRAAQLLPLSSRARERHGAAAAAAAQRETTNIPEYRSSSRAHESLVYELSSNGLQCKYTHTYTHARRRMRGRRKL</sequence>
<protein>
    <submittedName>
        <fullName evidence="1">Uncharacterized protein</fullName>
    </submittedName>
</protein>
<dbReference type="EMBL" id="CADCXV010000806">
    <property type="protein sequence ID" value="CAB0036062.1"/>
    <property type="molecule type" value="Genomic_DNA"/>
</dbReference>
<evidence type="ECO:0000313" key="2">
    <source>
        <dbReference type="Proteomes" id="UP000479190"/>
    </source>
</evidence>
<accession>A0A6H5IHX3</accession>
<dbReference type="AlphaFoldDB" id="A0A6H5IHX3"/>
<name>A0A6H5IHX3_9HYME</name>
<reference evidence="1 2" key="1">
    <citation type="submission" date="2020-02" db="EMBL/GenBank/DDBJ databases">
        <authorList>
            <person name="Ferguson B K."/>
        </authorList>
    </citation>
    <scope>NUCLEOTIDE SEQUENCE [LARGE SCALE GENOMIC DNA]</scope>
</reference>